<dbReference type="NCBIfam" id="TIGR02532">
    <property type="entry name" value="IV_pilin_GFxxxE"/>
    <property type="match status" value="1"/>
</dbReference>
<name>A0A3S0NX98_9GAMM</name>
<keyword evidence="1" id="KW-0472">Membrane</keyword>
<keyword evidence="1" id="KW-0812">Transmembrane</keyword>
<dbReference type="PROSITE" id="PS00409">
    <property type="entry name" value="PROKAR_NTER_METHYL"/>
    <property type="match status" value="1"/>
</dbReference>
<evidence type="ECO:0000256" key="1">
    <source>
        <dbReference type="SAM" id="Phobius"/>
    </source>
</evidence>
<sequence>MPSARVRRSTGFTLIELLITVAIIGILAAIAHPSYQNYVKNARVSVDRPGCWKSPGNWALLHNNYSYEGCVSLPVDSEKGFYKLILKGMRALPLR</sequence>
<dbReference type="Gene3D" id="3.30.700.10">
    <property type="entry name" value="Glycoprotein, Type 4 Pilin"/>
    <property type="match status" value="1"/>
</dbReference>
<accession>A0A3S0NX98</accession>
<dbReference type="AlphaFoldDB" id="A0A3S0NX98"/>
<reference evidence="2" key="1">
    <citation type="submission" date="2018-12" db="EMBL/GenBank/DDBJ databases">
        <authorList>
            <person name="Jadhav K."/>
            <person name="Kushwaha B."/>
            <person name="Jadhav I."/>
        </authorList>
    </citation>
    <scope>NUCLEOTIDE SEQUENCE [LARGE SCALE GENOMIC DNA]</scope>
    <source>
        <strain evidence="2">SBS 10</strain>
    </source>
</reference>
<gene>
    <name evidence="2" type="ORF">DSL92_03405</name>
</gene>
<keyword evidence="1" id="KW-1133">Transmembrane helix</keyword>
<organism evidence="2">
    <name type="scientific">Billgrantia gudaonensis</name>
    <dbReference type="NCBI Taxonomy" id="376427"/>
    <lineage>
        <taxon>Bacteria</taxon>
        <taxon>Pseudomonadati</taxon>
        <taxon>Pseudomonadota</taxon>
        <taxon>Gammaproteobacteria</taxon>
        <taxon>Oceanospirillales</taxon>
        <taxon>Halomonadaceae</taxon>
        <taxon>Billgrantia</taxon>
    </lineage>
</organism>
<dbReference type="InterPro" id="IPR012902">
    <property type="entry name" value="N_methyl_site"/>
</dbReference>
<evidence type="ECO:0000313" key="2">
    <source>
        <dbReference type="EMBL" id="RUA22884.1"/>
    </source>
</evidence>
<comment type="caution">
    <text evidence="2">The sequence shown here is derived from an EMBL/GenBank/DDBJ whole genome shotgun (WGS) entry which is preliminary data.</text>
</comment>
<dbReference type="Pfam" id="PF07963">
    <property type="entry name" value="N_methyl"/>
    <property type="match status" value="1"/>
</dbReference>
<dbReference type="SUPFAM" id="SSF54523">
    <property type="entry name" value="Pili subunits"/>
    <property type="match status" value="1"/>
</dbReference>
<dbReference type="InterPro" id="IPR045584">
    <property type="entry name" value="Pilin-like"/>
</dbReference>
<dbReference type="EMBL" id="RXHI01000008">
    <property type="protein sequence ID" value="RUA22884.1"/>
    <property type="molecule type" value="Genomic_DNA"/>
</dbReference>
<feature type="transmembrane region" description="Helical" evidence="1">
    <location>
        <begin position="12"/>
        <end position="31"/>
    </location>
</feature>
<proteinExistence type="predicted"/>
<protein>
    <submittedName>
        <fullName evidence="2">Prepilin-type N-terminal cleavage/methylation domain-containing protein</fullName>
    </submittedName>
</protein>